<feature type="compositionally biased region" description="Polar residues" evidence="1">
    <location>
        <begin position="1059"/>
        <end position="1070"/>
    </location>
</feature>
<feature type="compositionally biased region" description="Polar residues" evidence="1">
    <location>
        <begin position="617"/>
        <end position="632"/>
    </location>
</feature>
<proteinExistence type="predicted"/>
<feature type="compositionally biased region" description="Low complexity" evidence="1">
    <location>
        <begin position="1088"/>
        <end position="1103"/>
    </location>
</feature>
<feature type="compositionally biased region" description="Low complexity" evidence="1">
    <location>
        <begin position="663"/>
        <end position="679"/>
    </location>
</feature>
<feature type="compositionally biased region" description="Low complexity" evidence="1">
    <location>
        <begin position="332"/>
        <end position="343"/>
    </location>
</feature>
<feature type="compositionally biased region" description="Low complexity" evidence="1">
    <location>
        <begin position="1444"/>
        <end position="1460"/>
    </location>
</feature>
<feature type="region of interest" description="Disordered" evidence="1">
    <location>
        <begin position="216"/>
        <end position="248"/>
    </location>
</feature>
<dbReference type="STRING" id="34691.A0A182XH48"/>
<feature type="compositionally biased region" description="Polar residues" evidence="1">
    <location>
        <begin position="456"/>
        <end position="478"/>
    </location>
</feature>
<evidence type="ECO:0000313" key="3">
    <source>
        <dbReference type="Proteomes" id="UP000076407"/>
    </source>
</evidence>
<feature type="region of interest" description="Disordered" evidence="1">
    <location>
        <begin position="601"/>
        <end position="684"/>
    </location>
</feature>
<protein>
    <submittedName>
        <fullName evidence="2">Uncharacterized protein</fullName>
    </submittedName>
</protein>
<feature type="region of interest" description="Disordered" evidence="1">
    <location>
        <begin position="1429"/>
        <end position="1471"/>
    </location>
</feature>
<dbReference type="EnsemblMetazoa" id="AQUA009166-RA">
    <property type="protein sequence ID" value="AQUA009166-PA"/>
    <property type="gene ID" value="AQUA009166"/>
</dbReference>
<feature type="region of interest" description="Disordered" evidence="1">
    <location>
        <begin position="1"/>
        <end position="55"/>
    </location>
</feature>
<feature type="region of interest" description="Disordered" evidence="1">
    <location>
        <begin position="1056"/>
        <end position="1103"/>
    </location>
</feature>
<feature type="compositionally biased region" description="Polar residues" evidence="1">
    <location>
        <begin position="1227"/>
        <end position="1243"/>
    </location>
</feature>
<feature type="compositionally biased region" description="Basic residues" evidence="1">
    <location>
        <begin position="1646"/>
        <end position="1656"/>
    </location>
</feature>
<feature type="region of interest" description="Disordered" evidence="1">
    <location>
        <begin position="1164"/>
        <end position="1187"/>
    </location>
</feature>
<name>A0A182XH48_ANOQN</name>
<keyword evidence="3" id="KW-1185">Reference proteome</keyword>
<feature type="region of interest" description="Disordered" evidence="1">
    <location>
        <begin position="320"/>
        <end position="365"/>
    </location>
</feature>
<dbReference type="Proteomes" id="UP000076407">
    <property type="component" value="Unassembled WGS sequence"/>
</dbReference>
<feature type="compositionally biased region" description="Low complexity" evidence="1">
    <location>
        <begin position="765"/>
        <end position="781"/>
    </location>
</feature>
<feature type="compositionally biased region" description="Gly residues" evidence="1">
    <location>
        <begin position="227"/>
        <end position="245"/>
    </location>
</feature>
<evidence type="ECO:0000313" key="2">
    <source>
        <dbReference type="EnsemblMetazoa" id="AQUA009166-PA"/>
    </source>
</evidence>
<feature type="compositionally biased region" description="Polar residues" evidence="1">
    <location>
        <begin position="782"/>
        <end position="800"/>
    </location>
</feature>
<evidence type="ECO:0000256" key="1">
    <source>
        <dbReference type="SAM" id="MobiDB-lite"/>
    </source>
</evidence>
<feature type="region of interest" description="Disordered" evidence="1">
    <location>
        <begin position="432"/>
        <end position="584"/>
    </location>
</feature>
<feature type="compositionally biased region" description="Polar residues" evidence="1">
    <location>
        <begin position="33"/>
        <end position="49"/>
    </location>
</feature>
<feature type="region of interest" description="Disordered" evidence="1">
    <location>
        <begin position="736"/>
        <end position="800"/>
    </location>
</feature>
<feature type="region of interest" description="Disordered" evidence="1">
    <location>
        <begin position="1215"/>
        <end position="1258"/>
    </location>
</feature>
<accession>A0A182XH48</accession>
<organism evidence="2 3">
    <name type="scientific">Anopheles quadriannulatus</name>
    <name type="common">Mosquito</name>
    <dbReference type="NCBI Taxonomy" id="34691"/>
    <lineage>
        <taxon>Eukaryota</taxon>
        <taxon>Metazoa</taxon>
        <taxon>Ecdysozoa</taxon>
        <taxon>Arthropoda</taxon>
        <taxon>Hexapoda</taxon>
        <taxon>Insecta</taxon>
        <taxon>Pterygota</taxon>
        <taxon>Neoptera</taxon>
        <taxon>Endopterygota</taxon>
        <taxon>Diptera</taxon>
        <taxon>Nematocera</taxon>
        <taxon>Culicoidea</taxon>
        <taxon>Culicidae</taxon>
        <taxon>Anophelinae</taxon>
        <taxon>Anopheles</taxon>
    </lineage>
</organism>
<feature type="compositionally biased region" description="Low complexity" evidence="1">
    <location>
        <begin position="13"/>
        <end position="32"/>
    </location>
</feature>
<sequence length="1656" mass="163992">MKQPEAASATLKSGLLSSPSSSTRNNQSTPSRMSSFGGSATGLSRTLSTPPVAESTHIGGTSFSAAWNGVSLGGQSKRRPTSPLMSNSRTLFKSSGNLTGIGRVNSRVITDARSPGLVNRLVRYYDRGQSQAAINRSQSLSSVYNKPGQFPLVQLRKQELRYTNSSTARRNGNFSMVRIAPPERSLFQTNKRSSIFRSGSMFLPTTNESANESSLFAGLGTSRNGPSGSGSGSGSGGSGGGGGGDVADAENRVITPCAELDSTPTRSVLDALKEISRKRINSEELDADRIKKQCQELSELDAAGSGPPSSTAAVAIGTHGLATKRSREQAMESSPASPSELGPPGLGGVVRAPHSGGEQQTQKKRLCVKNNDILSSLSSSLVAMNTPKRNAVPRNDRRLYMNHSISMSSPAIGTIPTSSSTLVGLATPEKFSNMALNSPGPLERSDSPKDTAANGHAQQSVARTSTTLDHHWNQSGRGSASKEPMEQLLPPHRAPPKITLFNRPYESSAMTGAADKSGSPSARGTQSRHASRLLSSDGEDDEHGEGSGKVQFVKPKEKSPNDVTLCGLGSGGFSSSRDPLKKPAPSKLTVMLKCLSGDLDDYEEEQEERQSRQPSRATATVPQSRNGFSFGSNAPAKDTVDGPKELPAIGPSKQPAGTTLKDSAASTPVSAASSSTPVTNGGLSALINNPIKDTGLGKIAVPTSKETVVAVPAANEPKTTSAPSEAAKTLTFSFGSNSATSVSSPPPVSTTTTTSTGFSLPAKPPATTTTAAGQSSTATPTFSFGTPASPKTTGAAQTTSSPIATSLGTSNLIAFSPAPGTLGSTFGSGSGAAKLPSPVLQFGSPATTSTVTTTATPGSTSTFSFAAGASTVPTAANTPTMPAASISSPTTFGSPGSFGGFKLPSAATQAGSTGATTSTVTTTQSTTPAFSFGANAAIASSSTTTTTIPVFGSASSLFTNATSSAPSTAGTNGATMTSGSTFTFGAPKSTTSAPAPSFTFGATAQAPTAQASSAPAAASTNVFSSSVAPSTTTFPTFGSIAGAGGGAAATTGTAAATASANPTNPSQPTFTFGGAKPASATTPNLFGAAAPSSNSTTSASSDAGKTNLFASATTQQANASNIFGAAAAGSQAAPAAPSTGGTSVFGVANGAVPGAASSPFTFGAAKPAAAPAPTSGNANSNNNNNSGTTGSIFGNAVASITSPAGPAATPGMFTFGSAKAPAPGAQGVQNTATSNQQQPQASNPLGGGGVPTFGATTTSNTNASPFAFGANKAPAGGGIFGGITATNNNNNSTTGNANTSTPSAVPAFGATMNGANPAPAFGTTGSIFGSANATGASTGSANQSVGSIFGTPQTNGPQNVNNTGASTGQPGGLFTFGASNAANSAPNNATPTFGSNAGSGSTFGGFNATPAAATMSNGIGGNTTAPANKPFTFGASSAGPMVPQNNAQQQQQQQQQQQAAPSQAGAFNFNLGSNAAPKPFNFTGGIGNANANVASPPMFGSPVATGNANPAPNNASPFAFGAMVNGANAAPAPNSNATAGPFTFGAPAAQPAPGPASPFNFSAGNVAAVAPQPQQQPGAAFTFGGAQQQQPQQQQQQQQQQPFGMGGGAAPFGAPPAFGAPGGIVPGGVMPTFSIGTNSTPNGPPRRIKVATRRVK</sequence>
<feature type="region of interest" description="Disordered" evidence="1">
    <location>
        <begin position="1576"/>
        <end position="1656"/>
    </location>
</feature>
<feature type="compositionally biased region" description="Polar residues" evidence="1">
    <location>
        <begin position="518"/>
        <end position="528"/>
    </location>
</feature>
<feature type="compositionally biased region" description="Low complexity" evidence="1">
    <location>
        <begin position="1576"/>
        <end position="1603"/>
    </location>
</feature>
<reference evidence="2" key="1">
    <citation type="submission" date="2020-05" db="UniProtKB">
        <authorList>
            <consortium name="EnsemblMetazoa"/>
        </authorList>
    </citation>
    <scope>IDENTIFICATION</scope>
    <source>
        <strain evidence="2">SANGQUA</strain>
    </source>
</reference>
<dbReference type="VEuPathDB" id="VectorBase:AQUA009166"/>